<reference evidence="9" key="3">
    <citation type="submission" date="2025-05" db="UniProtKB">
        <authorList>
            <consortium name="RefSeq"/>
        </authorList>
    </citation>
    <scope>NUCLEOTIDE SEQUENCE [LARGE SCALE GENOMIC DNA]</scope>
</reference>
<dbReference type="KEGG" id="cmo:103497542"/>
<proteinExistence type="predicted"/>
<evidence type="ECO:0000259" key="7">
    <source>
        <dbReference type="PROSITE" id="PS50135"/>
    </source>
</evidence>
<dbReference type="eggNOG" id="KOG4159">
    <property type="taxonomic scope" value="Eukaryota"/>
</dbReference>
<organism evidence="9 10">
    <name type="scientific">Cucumis melo</name>
    <name type="common">Muskmelon</name>
    <dbReference type="NCBI Taxonomy" id="3656"/>
    <lineage>
        <taxon>Eukaryota</taxon>
        <taxon>Viridiplantae</taxon>
        <taxon>Streptophyta</taxon>
        <taxon>Embryophyta</taxon>
        <taxon>Tracheophyta</taxon>
        <taxon>Spermatophyta</taxon>
        <taxon>Magnoliopsida</taxon>
        <taxon>eudicotyledons</taxon>
        <taxon>Gunneridae</taxon>
        <taxon>Pentapetalae</taxon>
        <taxon>rosids</taxon>
        <taxon>fabids</taxon>
        <taxon>Cucurbitales</taxon>
        <taxon>Cucurbitaceae</taxon>
        <taxon>Benincaseae</taxon>
        <taxon>Cucumis</taxon>
    </lineage>
</organism>
<dbReference type="FunFam" id="3.30.40.10:FF:000489">
    <property type="entry name" value="E3 ubiquitin-protein ligase PRT1"/>
    <property type="match status" value="1"/>
</dbReference>
<reference evidence="8" key="1">
    <citation type="submission" date="2023-03" db="UniProtKB">
        <authorList>
            <consortium name="EnsemblPlants"/>
        </authorList>
    </citation>
    <scope>IDENTIFICATION</scope>
</reference>
<dbReference type="Pfam" id="PF00569">
    <property type="entry name" value="ZZ"/>
    <property type="match status" value="1"/>
</dbReference>
<keyword evidence="2 4" id="KW-0863">Zinc-finger</keyword>
<dbReference type="Gramene" id="MELO3C021013.2.1">
    <property type="protein sequence ID" value="MELO3C021013.2.1"/>
    <property type="gene ID" value="MELO3C021013.2"/>
</dbReference>
<dbReference type="InterPro" id="IPR000433">
    <property type="entry name" value="Znf_ZZ"/>
</dbReference>
<evidence type="ECO:0000256" key="5">
    <source>
        <dbReference type="SAM" id="MobiDB-lite"/>
    </source>
</evidence>
<dbReference type="EnsemblPlants" id="MELO3C021013.2.1">
    <property type="protein sequence ID" value="MELO3C021013.2.1"/>
    <property type="gene ID" value="MELO3C021013.2"/>
</dbReference>
<evidence type="ECO:0000313" key="9">
    <source>
        <dbReference type="Proteomes" id="UP001652600"/>
    </source>
</evidence>
<dbReference type="InterPro" id="IPR027370">
    <property type="entry name" value="Znf-RING_euk"/>
</dbReference>
<dbReference type="PROSITE" id="PS50089">
    <property type="entry name" value="ZF_RING_2"/>
    <property type="match status" value="2"/>
</dbReference>
<dbReference type="GO" id="GO:0043161">
    <property type="term" value="P:proteasome-mediated ubiquitin-dependent protein catabolic process"/>
    <property type="evidence" value="ECO:0007669"/>
    <property type="project" value="TreeGrafter"/>
</dbReference>
<sequence length="506" mass="57249">MTVIFIFILEILILVGYRLSVPSNYRLPFDSNLLCQSESPNFMFPSLHRHFFSLLRFPSQFFSTFFSSTFSTTLSMAEYQMLDDVDADDIPHAFLCCVCLDLLHKPIVLSCGHISCFWCVHKSMNGFRESHCPICRRPYYHFPTICEILHQLIVKIYPTAYKRREAQILEEEKKIGYFSPQFDSLACGSQAGMKVEHLEDSANGELNTNTKNGDAIAELILEENSDVVSSTSVVSLNSLQDPCAQKTQKQEKISVADVLCQACTQLLFRPVVINCGHVFCESCINSQVETLECQVCQSLQPRGFPNVCLELDQFLKEQFPEEYSIRRDSVQLEQANSIKHDNPTSCSIEEGKKGQYLPRWGDVASKVHSAVGCDSCGMFPLIGDRYKCKDCLEEVGFDLCGDCYNTRSKRPGRFNQQHRPEHRFHLVHPPMFRNMRLGVVTEMLEEGSTTFIIANGEGSDSSDNIGAILEFSSDARESDEDDSDVDGRTQINSSDDRTDQNYSEPS</sequence>
<dbReference type="GeneID" id="103497542"/>
<evidence type="ECO:0000256" key="2">
    <source>
        <dbReference type="ARBA" id="ARBA00022771"/>
    </source>
</evidence>
<evidence type="ECO:0000256" key="4">
    <source>
        <dbReference type="PROSITE-ProRule" id="PRU00228"/>
    </source>
</evidence>
<dbReference type="GO" id="GO:0061630">
    <property type="term" value="F:ubiquitin protein ligase activity"/>
    <property type="evidence" value="ECO:0007669"/>
    <property type="project" value="TreeGrafter"/>
</dbReference>
<dbReference type="PANTHER" id="PTHR15898:SF13">
    <property type="entry name" value="BIFUNCTIONAL APOPTOSIS REGULATOR"/>
    <property type="match status" value="1"/>
</dbReference>
<evidence type="ECO:0000256" key="1">
    <source>
        <dbReference type="ARBA" id="ARBA00022723"/>
    </source>
</evidence>
<protein>
    <submittedName>
        <fullName evidence="10">E3 ubiquitin-protein ligase PRT1 isoform X1</fullName>
    </submittedName>
</protein>
<gene>
    <name evidence="10" type="primary">LOC103497542</name>
    <name evidence="8" type="synonym">103497542</name>
</gene>
<dbReference type="PROSITE" id="PS00518">
    <property type="entry name" value="ZF_RING_1"/>
    <property type="match status" value="1"/>
</dbReference>
<dbReference type="SMART" id="SM00291">
    <property type="entry name" value="ZnF_ZZ"/>
    <property type="match status" value="1"/>
</dbReference>
<dbReference type="Gene3D" id="3.30.40.10">
    <property type="entry name" value="Zinc/RING finger domain, C3HC4 (zinc finger)"/>
    <property type="match status" value="2"/>
</dbReference>
<accession>A0A1S3C815</accession>
<feature type="domain" description="RING-type" evidence="6">
    <location>
        <begin position="260"/>
        <end position="297"/>
    </location>
</feature>
<evidence type="ECO:0000313" key="8">
    <source>
        <dbReference type="EnsemblPlants" id="MELO3C021013.2.1"/>
    </source>
</evidence>
<dbReference type="Gene3D" id="3.30.60.90">
    <property type="match status" value="1"/>
</dbReference>
<dbReference type="InterPro" id="IPR043145">
    <property type="entry name" value="Znf_ZZ_sf"/>
</dbReference>
<dbReference type="InterPro" id="IPR001841">
    <property type="entry name" value="Znf_RING"/>
</dbReference>
<dbReference type="InterPro" id="IPR017907">
    <property type="entry name" value="Znf_RING_CS"/>
</dbReference>
<dbReference type="FunFam" id="3.30.60.90:FF:000014">
    <property type="entry name" value="E3 ubiquitin-protein ligase PRT1"/>
    <property type="match status" value="1"/>
</dbReference>
<keyword evidence="9" id="KW-1185">Reference proteome</keyword>
<evidence type="ECO:0000256" key="3">
    <source>
        <dbReference type="ARBA" id="ARBA00022833"/>
    </source>
</evidence>
<dbReference type="GO" id="GO:0008270">
    <property type="term" value="F:zinc ion binding"/>
    <property type="evidence" value="ECO:0007669"/>
    <property type="project" value="UniProtKB-KW"/>
</dbReference>
<dbReference type="OrthoDB" id="6270329at2759"/>
<dbReference type="Pfam" id="PF13445">
    <property type="entry name" value="zf-RING_UBOX"/>
    <property type="match status" value="1"/>
</dbReference>
<dbReference type="Pfam" id="PF13920">
    <property type="entry name" value="zf-C3HC4_3"/>
    <property type="match status" value="1"/>
</dbReference>
<dbReference type="AlphaFoldDB" id="A0A1S3C815"/>
<feature type="domain" description="ZZ-type" evidence="7">
    <location>
        <begin position="368"/>
        <end position="432"/>
    </location>
</feature>
<dbReference type="SUPFAM" id="SSF57850">
    <property type="entry name" value="RING/U-box"/>
    <property type="match status" value="3"/>
</dbReference>
<feature type="region of interest" description="Disordered" evidence="5">
    <location>
        <begin position="463"/>
        <end position="506"/>
    </location>
</feature>
<dbReference type="SMART" id="SM00184">
    <property type="entry name" value="RING"/>
    <property type="match status" value="2"/>
</dbReference>
<dbReference type="InParanoid" id="A0A1S3C815"/>
<feature type="domain" description="RING-type" evidence="6">
    <location>
        <begin position="96"/>
        <end position="136"/>
    </location>
</feature>
<dbReference type="InterPro" id="IPR013083">
    <property type="entry name" value="Znf_RING/FYVE/PHD"/>
</dbReference>
<name>A0A1S3C815_CUCME</name>
<reference evidence="10" key="2">
    <citation type="submission" date="2025-04" db="UniProtKB">
        <authorList>
            <consortium name="RefSeq"/>
        </authorList>
    </citation>
    <scope>IDENTIFICATION</scope>
</reference>
<evidence type="ECO:0000313" key="10">
    <source>
        <dbReference type="RefSeq" id="XP_008457982.1"/>
    </source>
</evidence>
<keyword evidence="3" id="KW-0862">Zinc</keyword>
<dbReference type="Proteomes" id="UP001652600">
    <property type="component" value="Chromosome 1"/>
</dbReference>
<dbReference type="eggNOG" id="KOG4582">
    <property type="taxonomic scope" value="Eukaryota"/>
</dbReference>
<dbReference type="PROSITE" id="PS01357">
    <property type="entry name" value="ZF_ZZ_1"/>
    <property type="match status" value="1"/>
</dbReference>
<dbReference type="PANTHER" id="PTHR15898">
    <property type="entry name" value="BIFUNCTIONAL APOPTOSIS REGULATOR"/>
    <property type="match status" value="1"/>
</dbReference>
<keyword evidence="1" id="KW-0479">Metal-binding</keyword>
<dbReference type="PROSITE" id="PS50135">
    <property type="entry name" value="ZF_ZZ_2"/>
    <property type="match status" value="1"/>
</dbReference>
<evidence type="ECO:0000259" key="6">
    <source>
        <dbReference type="PROSITE" id="PS50089"/>
    </source>
</evidence>
<dbReference type="RefSeq" id="XP_008457982.1">
    <property type="nucleotide sequence ID" value="XM_008459760.2"/>
</dbReference>
<dbReference type="CDD" id="cd02338">
    <property type="entry name" value="ZZ_PCMF_like"/>
    <property type="match status" value="1"/>
</dbReference>